<protein>
    <recommendedName>
        <fullName evidence="3 12">DNA replication and repair protein RecF</fullName>
    </recommendedName>
</protein>
<evidence type="ECO:0000256" key="13">
    <source>
        <dbReference type="RuleBase" id="RU000578"/>
    </source>
</evidence>
<dbReference type="InterPro" id="IPR001238">
    <property type="entry name" value="DNA-binding_RecF"/>
</dbReference>
<dbReference type="RefSeq" id="WP_043709386.1">
    <property type="nucleotide sequence ID" value="NZ_CP012873.1"/>
</dbReference>
<dbReference type="GO" id="GO:0005737">
    <property type="term" value="C:cytoplasm"/>
    <property type="evidence" value="ECO:0007669"/>
    <property type="project" value="UniProtKB-SubCell"/>
</dbReference>
<evidence type="ECO:0000256" key="2">
    <source>
        <dbReference type="ARBA" id="ARBA00008016"/>
    </source>
</evidence>
<dbReference type="PATRIC" id="fig|137591.25.peg.6"/>
<dbReference type="InterPro" id="IPR018078">
    <property type="entry name" value="DNA-binding_RecF_CS"/>
</dbReference>
<name>A0A0D1LLL7_9LACO</name>
<comment type="similarity">
    <text evidence="2 12 13">Belongs to the RecF family.</text>
</comment>
<evidence type="ECO:0000256" key="10">
    <source>
        <dbReference type="ARBA" id="ARBA00023204"/>
    </source>
</evidence>
<dbReference type="GO" id="GO:0006260">
    <property type="term" value="P:DNA replication"/>
    <property type="evidence" value="ECO:0007669"/>
    <property type="project" value="UniProtKB-UniRule"/>
</dbReference>
<dbReference type="GO" id="GO:0000731">
    <property type="term" value="P:DNA synthesis involved in DNA repair"/>
    <property type="evidence" value="ECO:0007669"/>
    <property type="project" value="TreeGrafter"/>
</dbReference>
<keyword evidence="6 12" id="KW-0547">Nucleotide-binding</keyword>
<comment type="caution">
    <text evidence="14">The sequence shown here is derived from an EMBL/GenBank/DDBJ whole genome shotgun (WGS) entry which is preliminary data.</text>
</comment>
<evidence type="ECO:0000313" key="14">
    <source>
        <dbReference type="EMBL" id="KIU22503.1"/>
    </source>
</evidence>
<keyword evidence="10 12" id="KW-0234">DNA repair</keyword>
<reference evidence="14 15" key="1">
    <citation type="journal article" date="2015" name="Microbiology (Mosc.)">
        <title>Genomics of the Weissella cibaria species with an examination of its metabolic traits.</title>
        <authorList>
            <person name="Lynch K.M."/>
            <person name="Lucid A."/>
            <person name="Arendt E.K."/>
            <person name="Sleator R.D."/>
            <person name="Lucey B."/>
            <person name="Coffey A."/>
        </authorList>
    </citation>
    <scope>NUCLEOTIDE SEQUENCE [LARGE SCALE GENOMIC DNA]</scope>
    <source>
        <strain evidence="14 15">MG1</strain>
    </source>
</reference>
<dbReference type="InterPro" id="IPR042174">
    <property type="entry name" value="RecF_2"/>
</dbReference>
<comment type="function">
    <text evidence="12 13">The RecF protein is involved in DNA metabolism; it is required for DNA replication and normal SOS inducibility. RecF binds preferentially to single-stranded, linear DNA. It also seems to bind ATP.</text>
</comment>
<keyword evidence="4 12" id="KW-0963">Cytoplasm</keyword>
<accession>A0A0D1LLL7</accession>
<gene>
    <name evidence="12 14" type="primary">recF</name>
    <name evidence="14" type="ORF">QX99_00006</name>
</gene>
<dbReference type="OrthoDB" id="9803889at2"/>
<keyword evidence="11 12" id="KW-0742">SOS response</keyword>
<evidence type="ECO:0000256" key="1">
    <source>
        <dbReference type="ARBA" id="ARBA00004496"/>
    </source>
</evidence>
<dbReference type="PANTHER" id="PTHR32182:SF0">
    <property type="entry name" value="DNA REPLICATION AND REPAIR PROTEIN RECF"/>
    <property type="match status" value="1"/>
</dbReference>
<dbReference type="GO" id="GO:0005524">
    <property type="term" value="F:ATP binding"/>
    <property type="evidence" value="ECO:0007669"/>
    <property type="project" value="UniProtKB-UniRule"/>
</dbReference>
<dbReference type="HAMAP" id="MF_00365">
    <property type="entry name" value="RecF"/>
    <property type="match status" value="1"/>
</dbReference>
<dbReference type="PROSITE" id="PS00617">
    <property type="entry name" value="RECF_1"/>
    <property type="match status" value="1"/>
</dbReference>
<dbReference type="Pfam" id="PF02463">
    <property type="entry name" value="SMC_N"/>
    <property type="match status" value="1"/>
</dbReference>
<comment type="subcellular location">
    <subcellularLocation>
        <location evidence="1 12 13">Cytoplasm</location>
    </subcellularLocation>
</comment>
<dbReference type="GO" id="GO:0009432">
    <property type="term" value="P:SOS response"/>
    <property type="evidence" value="ECO:0007669"/>
    <property type="project" value="UniProtKB-UniRule"/>
</dbReference>
<evidence type="ECO:0000256" key="11">
    <source>
        <dbReference type="ARBA" id="ARBA00023236"/>
    </source>
</evidence>
<evidence type="ECO:0000256" key="9">
    <source>
        <dbReference type="ARBA" id="ARBA00023125"/>
    </source>
</evidence>
<dbReference type="AlphaFoldDB" id="A0A0D1LLL7"/>
<dbReference type="GO" id="GO:0006302">
    <property type="term" value="P:double-strand break repair"/>
    <property type="evidence" value="ECO:0007669"/>
    <property type="project" value="TreeGrafter"/>
</dbReference>
<evidence type="ECO:0000256" key="8">
    <source>
        <dbReference type="ARBA" id="ARBA00022840"/>
    </source>
</evidence>
<proteinExistence type="inferred from homology"/>
<dbReference type="KEGG" id="wcb:AO080_01935"/>
<organism evidence="14 15">
    <name type="scientific">Weissella cibaria</name>
    <dbReference type="NCBI Taxonomy" id="137591"/>
    <lineage>
        <taxon>Bacteria</taxon>
        <taxon>Bacillati</taxon>
        <taxon>Bacillota</taxon>
        <taxon>Bacilli</taxon>
        <taxon>Lactobacillales</taxon>
        <taxon>Lactobacillaceae</taxon>
        <taxon>Weissella</taxon>
    </lineage>
</organism>
<dbReference type="SUPFAM" id="SSF52540">
    <property type="entry name" value="P-loop containing nucleoside triphosphate hydrolases"/>
    <property type="match status" value="1"/>
</dbReference>
<dbReference type="PROSITE" id="PS00618">
    <property type="entry name" value="RECF_2"/>
    <property type="match status" value="1"/>
</dbReference>
<dbReference type="eggNOG" id="COG1195">
    <property type="taxonomic scope" value="Bacteria"/>
</dbReference>
<keyword evidence="7 12" id="KW-0227">DNA damage</keyword>
<dbReference type="NCBIfam" id="TIGR00611">
    <property type="entry name" value="recf"/>
    <property type="match status" value="1"/>
</dbReference>
<evidence type="ECO:0000256" key="4">
    <source>
        <dbReference type="ARBA" id="ARBA00022490"/>
    </source>
</evidence>
<evidence type="ECO:0000313" key="15">
    <source>
        <dbReference type="Proteomes" id="UP000032287"/>
    </source>
</evidence>
<keyword evidence="9 12" id="KW-0238">DNA-binding</keyword>
<dbReference type="InterPro" id="IPR003395">
    <property type="entry name" value="RecF/RecN/SMC_N"/>
</dbReference>
<dbReference type="Gene3D" id="3.40.50.300">
    <property type="entry name" value="P-loop containing nucleotide triphosphate hydrolases"/>
    <property type="match status" value="1"/>
</dbReference>
<dbReference type="CDD" id="cd03242">
    <property type="entry name" value="ABC_RecF"/>
    <property type="match status" value="1"/>
</dbReference>
<evidence type="ECO:0000256" key="3">
    <source>
        <dbReference type="ARBA" id="ARBA00020170"/>
    </source>
</evidence>
<dbReference type="STRING" id="137591.AO080_01935"/>
<keyword evidence="5 12" id="KW-0235">DNA replication</keyword>
<dbReference type="Proteomes" id="UP000032287">
    <property type="component" value="Unassembled WGS sequence"/>
</dbReference>
<evidence type="ECO:0000256" key="6">
    <source>
        <dbReference type="ARBA" id="ARBA00022741"/>
    </source>
</evidence>
<dbReference type="EMBL" id="JWHU01000001">
    <property type="protein sequence ID" value="KIU22503.1"/>
    <property type="molecule type" value="Genomic_DNA"/>
</dbReference>
<sequence length="381" mass="42886">MELLELKLNNFRNYQDLAVTFSPGVNVFLGPNAQGKTNLLEAIYVLALARSHRTTSDKELIGWEGKEAMVSGVVRRQYGKVPLSLAFTSKGKKARMNHLDQAKLGTYIGQLNVILFAPEDLALVKGAPTIRRNFIDREFSQMSPKYLYIANQYKGVLKQRNQYLKQLQSKQAKDMLYLEVLTDQLTSFASELIVRRIQLIKKLGEAAAPIHADITQGGETLRIAYVSQLNEEELGDEQVIKEAMTKRFERLQSREVMMGTTLLGPHRDDLRFDVNGHDVATFGSQGQQRTTALAVKLAEIDLMKQETGEYPILLLDDVLSELDTNRQTHLLTAMQNKVQTFITTPSLSDVARQLINEPKVFNVRAGQLVETDDLDSASEEN</sequence>
<dbReference type="InterPro" id="IPR027417">
    <property type="entry name" value="P-loop_NTPase"/>
</dbReference>
<keyword evidence="8 12" id="KW-0067">ATP-binding</keyword>
<feature type="binding site" evidence="12">
    <location>
        <begin position="30"/>
        <end position="37"/>
    </location>
    <ligand>
        <name>ATP</name>
        <dbReference type="ChEBI" id="CHEBI:30616"/>
    </ligand>
</feature>
<evidence type="ECO:0000256" key="7">
    <source>
        <dbReference type="ARBA" id="ARBA00022763"/>
    </source>
</evidence>
<dbReference type="Gene3D" id="1.20.1050.90">
    <property type="entry name" value="RecF/RecN/SMC, N-terminal domain"/>
    <property type="match status" value="1"/>
</dbReference>
<dbReference type="GO" id="GO:0003697">
    <property type="term" value="F:single-stranded DNA binding"/>
    <property type="evidence" value="ECO:0007669"/>
    <property type="project" value="UniProtKB-UniRule"/>
</dbReference>
<evidence type="ECO:0000256" key="12">
    <source>
        <dbReference type="HAMAP-Rule" id="MF_00365"/>
    </source>
</evidence>
<evidence type="ECO:0000256" key="5">
    <source>
        <dbReference type="ARBA" id="ARBA00022705"/>
    </source>
</evidence>
<dbReference type="PANTHER" id="PTHR32182">
    <property type="entry name" value="DNA REPLICATION AND REPAIR PROTEIN RECF"/>
    <property type="match status" value="1"/>
</dbReference>
<keyword evidence="15" id="KW-1185">Reference proteome</keyword>